<sequence length="381" mass="43538">MATMAALFDGNSSALPAERPAGVYEFPNIAVPTFDRKNTNDTLDTSLRTDSSKGSGNDYGHELDAIMRDVVGDDAHIVGGEARFRRNQQKDRMRERLERYKLDRRRLRDTCTALESALASTSQRLREVDSKAATRIEALESELRDQEVCIKELGTKLVRQARVCKKEKDAAEQYKMKLDSMNEAMAEEMAIQNERNSRQEEDARRREEEMLAMLRENIESIDELKSEAERDAIIKMELEHNLGQKVATLNKVTRDLRKKTKSLCNLEQRLKDKTFELESALKQLDDSKKSAEATRQQLEAAIKEIEDMKRKFTEWDVSKTDGKAYGDASSFGQSPSFWIDKIDKTPILDEAFVSELQAKNATTKKLEDACSYALLRFIWDG</sequence>
<keyword evidence="4" id="KW-1185">Reference proteome</keyword>
<feature type="coiled-coil region" evidence="1">
    <location>
        <begin position="277"/>
        <end position="311"/>
    </location>
</feature>
<gene>
    <name evidence="3" type="ORF">ACHAW5_008660</name>
</gene>
<comment type="caution">
    <text evidence="3">The sequence shown here is derived from an EMBL/GenBank/DDBJ whole genome shotgun (WGS) entry which is preliminary data.</text>
</comment>
<organism evidence="3 4">
    <name type="scientific">Stephanodiscus triporus</name>
    <dbReference type="NCBI Taxonomy" id="2934178"/>
    <lineage>
        <taxon>Eukaryota</taxon>
        <taxon>Sar</taxon>
        <taxon>Stramenopiles</taxon>
        <taxon>Ochrophyta</taxon>
        <taxon>Bacillariophyta</taxon>
        <taxon>Coscinodiscophyceae</taxon>
        <taxon>Thalassiosirophycidae</taxon>
        <taxon>Stephanodiscales</taxon>
        <taxon>Stephanodiscaceae</taxon>
        <taxon>Stephanodiscus</taxon>
    </lineage>
</organism>
<evidence type="ECO:0000313" key="3">
    <source>
        <dbReference type="EMBL" id="KAL3788926.1"/>
    </source>
</evidence>
<evidence type="ECO:0000256" key="1">
    <source>
        <dbReference type="SAM" id="Coils"/>
    </source>
</evidence>
<accession>A0ABD3PNJ2</accession>
<evidence type="ECO:0000313" key="4">
    <source>
        <dbReference type="Proteomes" id="UP001530315"/>
    </source>
</evidence>
<dbReference type="EMBL" id="JALLAZ020000705">
    <property type="protein sequence ID" value="KAL3788926.1"/>
    <property type="molecule type" value="Genomic_DNA"/>
</dbReference>
<dbReference type="Proteomes" id="UP001530315">
    <property type="component" value="Unassembled WGS sequence"/>
</dbReference>
<reference evidence="3 4" key="1">
    <citation type="submission" date="2024-10" db="EMBL/GenBank/DDBJ databases">
        <title>Updated reference genomes for cyclostephanoid diatoms.</title>
        <authorList>
            <person name="Roberts W.R."/>
            <person name="Alverson A.J."/>
        </authorList>
    </citation>
    <scope>NUCLEOTIDE SEQUENCE [LARGE SCALE GENOMIC DNA]</scope>
    <source>
        <strain evidence="3 4">AJA276-08</strain>
    </source>
</reference>
<protein>
    <submittedName>
        <fullName evidence="3">Uncharacterized protein</fullName>
    </submittedName>
</protein>
<feature type="region of interest" description="Disordered" evidence="2">
    <location>
        <begin position="35"/>
        <end position="59"/>
    </location>
</feature>
<name>A0ABD3PNJ2_9STRA</name>
<feature type="compositionally biased region" description="Polar residues" evidence="2">
    <location>
        <begin position="40"/>
        <end position="55"/>
    </location>
</feature>
<proteinExistence type="predicted"/>
<evidence type="ECO:0000256" key="2">
    <source>
        <dbReference type="SAM" id="MobiDB-lite"/>
    </source>
</evidence>
<feature type="coiled-coil region" evidence="1">
    <location>
        <begin position="90"/>
        <end position="231"/>
    </location>
</feature>
<dbReference type="AlphaFoldDB" id="A0ABD3PNJ2"/>
<keyword evidence="1" id="KW-0175">Coiled coil</keyword>